<evidence type="ECO:0000313" key="2">
    <source>
        <dbReference type="EMBL" id="PQB05115.1"/>
    </source>
</evidence>
<proteinExistence type="predicted"/>
<dbReference type="Gene3D" id="3.40.50.1110">
    <property type="entry name" value="SGNH hydrolase"/>
    <property type="match status" value="1"/>
</dbReference>
<keyword evidence="3" id="KW-1185">Reference proteome</keyword>
<dbReference type="Proteomes" id="UP000239800">
    <property type="component" value="Unassembled WGS sequence"/>
</dbReference>
<dbReference type="GO" id="GO:0016788">
    <property type="term" value="F:hydrolase activity, acting on ester bonds"/>
    <property type="evidence" value="ECO:0007669"/>
    <property type="project" value="InterPro"/>
</dbReference>
<feature type="signal peptide" evidence="1">
    <location>
        <begin position="1"/>
        <end position="17"/>
    </location>
</feature>
<keyword evidence="1" id="KW-0732">Signal</keyword>
<dbReference type="RefSeq" id="WP_104813046.1">
    <property type="nucleotide sequence ID" value="NZ_MQUB01000001.1"/>
</dbReference>
<evidence type="ECO:0000313" key="3">
    <source>
        <dbReference type="Proteomes" id="UP000239800"/>
    </source>
</evidence>
<evidence type="ECO:0000256" key="1">
    <source>
        <dbReference type="SAM" id="SignalP"/>
    </source>
</evidence>
<reference evidence="2 3" key="1">
    <citation type="submission" date="2016-11" db="EMBL/GenBank/DDBJ databases">
        <title>Trade-off between light-utilization and light-protection in marine flavobacteria.</title>
        <authorList>
            <person name="Kumagai Y."/>
        </authorList>
    </citation>
    <scope>NUCLEOTIDE SEQUENCE [LARGE SCALE GENOMIC DNA]</scope>
    <source>
        <strain evidence="2 3">NBRC 107741</strain>
    </source>
</reference>
<sequence length="510" mass="52033">MKKISLYSLLGLAVVFASCEPEFENAVTDEGFYTSGEANLGNFVAVGNSLTAGFADGTVYITGQNNSLPNIMASQFAKAGGGEFTQPLVNDNLGGLLLNGTQISQTRFVLSVDENGNPGPAILEGTPTTDVANQIPGPYGNMGIPGAKSFHLLAPGYGSLAGVANGTANPYYARIATADNATVAGDAASSSPSFFMLWIGNNDILGYATSGGAGVDQTGNLDPTTYGPNDITDPNVFASVYSQTVDALNASASGGVLFNIPDVTSIPYFTTVPAQSIPLDAATADFVNSNYALYNTAILPGLVSFGVITAEEAAARVVNFQAGINFPVMTDDDLTDISQVLQGPPFELDPVTAGLLGQLRQANETDLVTLPAASVLGAEAVPGDPTTVIGVAVPLADNFILTGIEQGRVAAAGAAYNATIEAVAAANGLAFVDARSALAEIASIGVPYEGGILTDDFVTGGGFSLDGVHPTPRGYAYAANLAIEAINRTYGGTIPQVLIGNYPTITAANN</sequence>
<dbReference type="AlphaFoldDB" id="A0A2S7KR63"/>
<comment type="caution">
    <text evidence="2">The sequence shown here is derived from an EMBL/GenBank/DDBJ whole genome shotgun (WGS) entry which is preliminary data.</text>
</comment>
<protein>
    <submittedName>
        <fullName evidence="2">G-D-S-L family lipolytic protein</fullName>
    </submittedName>
</protein>
<organism evidence="2 3">
    <name type="scientific">Aureitalea marina</name>
    <dbReference type="NCBI Taxonomy" id="930804"/>
    <lineage>
        <taxon>Bacteria</taxon>
        <taxon>Pseudomonadati</taxon>
        <taxon>Bacteroidota</taxon>
        <taxon>Flavobacteriia</taxon>
        <taxon>Flavobacteriales</taxon>
        <taxon>Flavobacteriaceae</taxon>
        <taxon>Aureitalea</taxon>
    </lineage>
</organism>
<dbReference type="PROSITE" id="PS51257">
    <property type="entry name" value="PROKAR_LIPOPROTEIN"/>
    <property type="match status" value="1"/>
</dbReference>
<accession>A0A2S7KR63</accession>
<dbReference type="Pfam" id="PF00657">
    <property type="entry name" value="Lipase_GDSL"/>
    <property type="match status" value="1"/>
</dbReference>
<dbReference type="SUPFAM" id="SSF52266">
    <property type="entry name" value="SGNH hydrolase"/>
    <property type="match status" value="2"/>
</dbReference>
<dbReference type="InterPro" id="IPR001087">
    <property type="entry name" value="GDSL"/>
</dbReference>
<feature type="chain" id="PRO_5015422768" evidence="1">
    <location>
        <begin position="18"/>
        <end position="510"/>
    </location>
</feature>
<name>A0A2S7KR63_9FLAO</name>
<dbReference type="EMBL" id="MQUB01000001">
    <property type="protein sequence ID" value="PQB05115.1"/>
    <property type="molecule type" value="Genomic_DNA"/>
</dbReference>
<dbReference type="OrthoDB" id="9764164at2"/>
<dbReference type="InterPro" id="IPR036514">
    <property type="entry name" value="SGNH_hydro_sf"/>
</dbReference>
<gene>
    <name evidence="2" type="ORF">BST85_09590</name>
</gene>